<dbReference type="AlphaFoldDB" id="A0A7J3XYT0"/>
<comment type="caution">
    <text evidence="1">The sequence shown here is derived from an EMBL/GenBank/DDBJ whole genome shotgun (WGS) entry which is preliminary data.</text>
</comment>
<organism evidence="1">
    <name type="scientific">Thermogladius calderae</name>
    <dbReference type="NCBI Taxonomy" id="1200300"/>
    <lineage>
        <taxon>Archaea</taxon>
        <taxon>Thermoproteota</taxon>
        <taxon>Thermoprotei</taxon>
        <taxon>Desulfurococcales</taxon>
        <taxon>Desulfurococcaceae</taxon>
        <taxon>Thermogladius</taxon>
    </lineage>
</organism>
<dbReference type="InterPro" id="IPR018632">
    <property type="entry name" value="AAA-associated_dom_C"/>
</dbReference>
<accession>A0A7J3XYT0</accession>
<protein>
    <submittedName>
        <fullName evidence="1">Uncharacterized protein</fullName>
    </submittedName>
</protein>
<proteinExistence type="predicted"/>
<reference evidence="1" key="1">
    <citation type="journal article" date="2020" name="mSystems">
        <title>Genome- and Community-Level Interaction Insights into Carbon Utilization and Element Cycling Functions of Hydrothermarchaeota in Hydrothermal Sediment.</title>
        <authorList>
            <person name="Zhou Z."/>
            <person name="Liu Y."/>
            <person name="Xu W."/>
            <person name="Pan J."/>
            <person name="Luo Z.H."/>
            <person name="Li M."/>
        </authorList>
    </citation>
    <scope>NUCLEOTIDE SEQUENCE [LARGE SCALE GENOMIC DNA]</scope>
    <source>
        <strain evidence="1">SpSt-110</strain>
    </source>
</reference>
<name>A0A7J3XYT0_9CREN</name>
<dbReference type="Pfam" id="PF09821">
    <property type="entry name" value="AAA_assoc_C"/>
    <property type="match status" value="1"/>
</dbReference>
<dbReference type="EMBL" id="DRYK01000050">
    <property type="protein sequence ID" value="HHP67874.1"/>
    <property type="molecule type" value="Genomic_DNA"/>
</dbReference>
<gene>
    <name evidence="1" type="ORF">ENM60_03680</name>
</gene>
<evidence type="ECO:0000313" key="1">
    <source>
        <dbReference type="EMBL" id="HHP67874.1"/>
    </source>
</evidence>
<sequence>MQLGDLLGENIDVLPHVIDVAEALGLVSVDAKGDLSLTELGEKVVRGNIKSVKSMLKENARRLEPLNTLLKSLSKSRRISVEEYENILSRYYYVHLNEAKYNILQWGAFLGLFKMDGNDEYVYLLHS</sequence>